<keyword evidence="3" id="KW-1185">Reference proteome</keyword>
<dbReference type="Proteomes" id="UP000054324">
    <property type="component" value="Unassembled WGS sequence"/>
</dbReference>
<dbReference type="KEGG" id="ovi:T265_04493"/>
<feature type="region of interest" description="Disordered" evidence="1">
    <location>
        <begin position="31"/>
        <end position="77"/>
    </location>
</feature>
<proteinExistence type="predicted"/>
<dbReference type="AlphaFoldDB" id="A0A074ZMV5"/>
<dbReference type="GeneID" id="20318675"/>
<name>A0A074ZMV5_OPIVI</name>
<evidence type="ECO:0000256" key="1">
    <source>
        <dbReference type="SAM" id="MobiDB-lite"/>
    </source>
</evidence>
<evidence type="ECO:0000313" key="2">
    <source>
        <dbReference type="EMBL" id="KER28703.1"/>
    </source>
</evidence>
<accession>A0A074ZMV5</accession>
<evidence type="ECO:0000313" key="3">
    <source>
        <dbReference type="Proteomes" id="UP000054324"/>
    </source>
</evidence>
<sequence>MENSKSEQFCPNALSANATVEPLATPDRAEVVPGKPYCGNGVSASSKQKLTATSDRTVSQHNPSLSMTKYKTPAKHRSSLRIQELSVASDKDARVPNTSPGLSITLIFSAKEFQEFQERALDITVISDASNYGIGAVNRVTGTPYWKAYKKNAQTLRDLLLAFLPSHALSSSRFAPS</sequence>
<dbReference type="CTD" id="20318675"/>
<protein>
    <submittedName>
        <fullName evidence="2">Uncharacterized protein</fullName>
    </submittedName>
</protein>
<feature type="compositionally biased region" description="Polar residues" evidence="1">
    <location>
        <begin position="42"/>
        <end position="69"/>
    </location>
</feature>
<dbReference type="EMBL" id="KL596693">
    <property type="protein sequence ID" value="KER28703.1"/>
    <property type="molecule type" value="Genomic_DNA"/>
</dbReference>
<organism evidence="2 3">
    <name type="scientific">Opisthorchis viverrini</name>
    <name type="common">Southeast Asian liver fluke</name>
    <dbReference type="NCBI Taxonomy" id="6198"/>
    <lineage>
        <taxon>Eukaryota</taxon>
        <taxon>Metazoa</taxon>
        <taxon>Spiralia</taxon>
        <taxon>Lophotrochozoa</taxon>
        <taxon>Platyhelminthes</taxon>
        <taxon>Trematoda</taxon>
        <taxon>Digenea</taxon>
        <taxon>Opisthorchiida</taxon>
        <taxon>Opisthorchiata</taxon>
        <taxon>Opisthorchiidae</taxon>
        <taxon>Opisthorchis</taxon>
    </lineage>
</organism>
<dbReference type="RefSeq" id="XP_009167512.1">
    <property type="nucleotide sequence ID" value="XM_009169248.1"/>
</dbReference>
<reference evidence="2 3" key="1">
    <citation type="submission" date="2013-11" db="EMBL/GenBank/DDBJ databases">
        <title>Opisthorchis viverrini - life in the bile duct.</title>
        <authorList>
            <person name="Young N.D."/>
            <person name="Nagarajan N."/>
            <person name="Lin S.J."/>
            <person name="Korhonen P.K."/>
            <person name="Jex A.R."/>
            <person name="Hall R.S."/>
            <person name="Safavi-Hemami H."/>
            <person name="Kaewkong W."/>
            <person name="Bertrand D."/>
            <person name="Gao S."/>
            <person name="Seet Q."/>
            <person name="Wongkham S."/>
            <person name="Teh B.T."/>
            <person name="Wongkham C."/>
            <person name="Intapan P.M."/>
            <person name="Maleewong W."/>
            <person name="Yang X."/>
            <person name="Hu M."/>
            <person name="Wang Z."/>
            <person name="Hofmann A."/>
            <person name="Sternberg P.W."/>
            <person name="Tan P."/>
            <person name="Wang J."/>
            <person name="Gasser R.B."/>
        </authorList>
    </citation>
    <scope>NUCLEOTIDE SEQUENCE [LARGE SCALE GENOMIC DNA]</scope>
</reference>
<gene>
    <name evidence="2" type="ORF">T265_04493</name>
</gene>